<keyword evidence="2 13" id="KW-0723">Serine/threonine-protein kinase</keyword>
<dbReference type="PROSITE" id="PS00108">
    <property type="entry name" value="PROTEIN_KINASE_ST"/>
    <property type="match status" value="1"/>
</dbReference>
<keyword evidence="14" id="KW-1185">Reference proteome</keyword>
<keyword evidence="5 13" id="KW-0418">Kinase</keyword>
<keyword evidence="3" id="KW-0808">Transferase</keyword>
<dbReference type="Gene3D" id="1.10.510.10">
    <property type="entry name" value="Transferase(Phosphotransferase) domain 1"/>
    <property type="match status" value="1"/>
</dbReference>
<name>A0A931I926_9NOCA</name>
<dbReference type="PANTHER" id="PTHR43289:SF6">
    <property type="entry name" value="SERINE_THREONINE-PROTEIN KINASE NEKL-3"/>
    <property type="match status" value="1"/>
</dbReference>
<protein>
    <recommendedName>
        <fullName evidence="1">non-specific serine/threonine protein kinase</fullName>
        <ecNumber evidence="1">2.7.11.1</ecNumber>
    </recommendedName>
</protein>
<dbReference type="PROSITE" id="PS00107">
    <property type="entry name" value="PROTEIN_KINASE_ATP"/>
    <property type="match status" value="1"/>
</dbReference>
<accession>A0A931I926</accession>
<dbReference type="FunFam" id="3.30.200.20:FF:000035">
    <property type="entry name" value="Serine/threonine protein kinase Stk1"/>
    <property type="match status" value="1"/>
</dbReference>
<keyword evidence="6 9" id="KW-0067">ATP-binding</keyword>
<feature type="transmembrane region" description="Helical" evidence="11">
    <location>
        <begin position="335"/>
        <end position="356"/>
    </location>
</feature>
<dbReference type="InterPro" id="IPR017441">
    <property type="entry name" value="Protein_kinase_ATP_BS"/>
</dbReference>
<evidence type="ECO:0000256" key="6">
    <source>
        <dbReference type="ARBA" id="ARBA00022840"/>
    </source>
</evidence>
<dbReference type="PANTHER" id="PTHR43289">
    <property type="entry name" value="MITOGEN-ACTIVATED PROTEIN KINASE KINASE KINASE 20-RELATED"/>
    <property type="match status" value="1"/>
</dbReference>
<reference evidence="13" key="1">
    <citation type="submission" date="2020-11" db="EMBL/GenBank/DDBJ databases">
        <title>Nocardia NEAU-351.nov., a novel actinomycete isolated from the cow dung.</title>
        <authorList>
            <person name="Zhang X."/>
        </authorList>
    </citation>
    <scope>NUCLEOTIDE SEQUENCE</scope>
    <source>
        <strain evidence="13">NEAU-351</strain>
    </source>
</reference>
<dbReference type="EC" id="2.7.11.1" evidence="1"/>
<proteinExistence type="predicted"/>
<evidence type="ECO:0000313" key="14">
    <source>
        <dbReference type="Proteomes" id="UP000655751"/>
    </source>
</evidence>
<dbReference type="PROSITE" id="PS50011">
    <property type="entry name" value="PROTEIN_KINASE_DOM"/>
    <property type="match status" value="1"/>
</dbReference>
<evidence type="ECO:0000313" key="13">
    <source>
        <dbReference type="EMBL" id="MBH0777104.1"/>
    </source>
</evidence>
<organism evidence="13 14">
    <name type="scientific">Nocardia bovistercoris</name>
    <dbReference type="NCBI Taxonomy" id="2785916"/>
    <lineage>
        <taxon>Bacteria</taxon>
        <taxon>Bacillati</taxon>
        <taxon>Actinomycetota</taxon>
        <taxon>Actinomycetes</taxon>
        <taxon>Mycobacteriales</taxon>
        <taxon>Nocardiaceae</taxon>
        <taxon>Nocardia</taxon>
    </lineage>
</organism>
<keyword evidence="11" id="KW-0472">Membrane</keyword>
<feature type="compositionally biased region" description="Pro residues" evidence="10">
    <location>
        <begin position="298"/>
        <end position="311"/>
    </location>
</feature>
<dbReference type="SUPFAM" id="SSF56112">
    <property type="entry name" value="Protein kinase-like (PK-like)"/>
    <property type="match status" value="1"/>
</dbReference>
<dbReference type="GO" id="GO:0005524">
    <property type="term" value="F:ATP binding"/>
    <property type="evidence" value="ECO:0007669"/>
    <property type="project" value="UniProtKB-UniRule"/>
</dbReference>
<sequence length="529" mass="58475">MLRGGEVFAGYTVERLLGRGGMGAVYLARHPRLPRLVALKLLNRDLYSDNEIRARFEREADLAARLDHPNIVTVFDRGVDDEQLWIAMQYIDGVDASSLDPSALPPQRGAQIVAETATALDYAHAMGVLHRDVKPANIMLARGVGMERVLLTDFGIARPREDTAHLTRTGTFTATLTYASPEQLTGAYMDHRTDQYSLACTLFWLLTGKSPFDSSHPALIIDGHLRKPPPPITAFRPGLPAELDAILARAMAKRSEDRFATCAEFANLAWAALNGRPTPSLPVITPSSPTLVQPFAPAPSAPRVPVTPGPQPNMSRAYPPPMRPIPAPPRRRRRIVPLTPLVIVLVVLVGFGVWVWRDDSSILAEATGRTPELRALAAVSAAFPDMLPTDPREEGKGYRNATCRPRTEDLRLETNAEAAFNGWMARWYCFTTGSKALNYTFYVYRSQNDATTAVGEFALRAKLLDTATFGNRKDRRLTFTKVVNGTLRYPKIVSTFTDPSRATWVMTFDYNGPEPIQDLIDEVARAPLT</sequence>
<comment type="catalytic activity">
    <reaction evidence="7">
        <text>L-threonyl-[protein] + ATP = O-phospho-L-threonyl-[protein] + ADP + H(+)</text>
        <dbReference type="Rhea" id="RHEA:46608"/>
        <dbReference type="Rhea" id="RHEA-COMP:11060"/>
        <dbReference type="Rhea" id="RHEA-COMP:11605"/>
        <dbReference type="ChEBI" id="CHEBI:15378"/>
        <dbReference type="ChEBI" id="CHEBI:30013"/>
        <dbReference type="ChEBI" id="CHEBI:30616"/>
        <dbReference type="ChEBI" id="CHEBI:61977"/>
        <dbReference type="ChEBI" id="CHEBI:456216"/>
        <dbReference type="EC" id="2.7.11.1"/>
    </reaction>
</comment>
<dbReference type="SMART" id="SM00220">
    <property type="entry name" value="S_TKc"/>
    <property type="match status" value="1"/>
</dbReference>
<keyword evidence="4 9" id="KW-0547">Nucleotide-binding</keyword>
<dbReference type="Pfam" id="PF00069">
    <property type="entry name" value="Pkinase"/>
    <property type="match status" value="1"/>
</dbReference>
<evidence type="ECO:0000256" key="4">
    <source>
        <dbReference type="ARBA" id="ARBA00022741"/>
    </source>
</evidence>
<gene>
    <name evidence="13" type="ORF">IT779_12510</name>
</gene>
<dbReference type="AlphaFoldDB" id="A0A931I926"/>
<dbReference type="CDD" id="cd14014">
    <property type="entry name" value="STKc_PknB_like"/>
    <property type="match status" value="1"/>
</dbReference>
<evidence type="ECO:0000256" key="9">
    <source>
        <dbReference type="PROSITE-ProRule" id="PRU10141"/>
    </source>
</evidence>
<evidence type="ECO:0000259" key="12">
    <source>
        <dbReference type="PROSITE" id="PS50011"/>
    </source>
</evidence>
<keyword evidence="11" id="KW-0812">Transmembrane</keyword>
<comment type="catalytic activity">
    <reaction evidence="8">
        <text>L-seryl-[protein] + ATP = O-phospho-L-seryl-[protein] + ADP + H(+)</text>
        <dbReference type="Rhea" id="RHEA:17989"/>
        <dbReference type="Rhea" id="RHEA-COMP:9863"/>
        <dbReference type="Rhea" id="RHEA-COMP:11604"/>
        <dbReference type="ChEBI" id="CHEBI:15378"/>
        <dbReference type="ChEBI" id="CHEBI:29999"/>
        <dbReference type="ChEBI" id="CHEBI:30616"/>
        <dbReference type="ChEBI" id="CHEBI:83421"/>
        <dbReference type="ChEBI" id="CHEBI:456216"/>
        <dbReference type="EC" id="2.7.11.1"/>
    </reaction>
</comment>
<feature type="region of interest" description="Disordered" evidence="10">
    <location>
        <begin position="298"/>
        <end position="325"/>
    </location>
</feature>
<feature type="binding site" evidence="9">
    <location>
        <position position="40"/>
    </location>
    <ligand>
        <name>ATP</name>
        <dbReference type="ChEBI" id="CHEBI:30616"/>
    </ligand>
</feature>
<dbReference type="InterPro" id="IPR008271">
    <property type="entry name" value="Ser/Thr_kinase_AS"/>
</dbReference>
<feature type="domain" description="Protein kinase" evidence="12">
    <location>
        <begin position="11"/>
        <end position="271"/>
    </location>
</feature>
<dbReference type="Proteomes" id="UP000655751">
    <property type="component" value="Unassembled WGS sequence"/>
</dbReference>
<dbReference type="InterPro" id="IPR000719">
    <property type="entry name" value="Prot_kinase_dom"/>
</dbReference>
<evidence type="ECO:0000256" key="5">
    <source>
        <dbReference type="ARBA" id="ARBA00022777"/>
    </source>
</evidence>
<evidence type="ECO:0000256" key="7">
    <source>
        <dbReference type="ARBA" id="ARBA00047899"/>
    </source>
</evidence>
<evidence type="ECO:0000256" key="1">
    <source>
        <dbReference type="ARBA" id="ARBA00012513"/>
    </source>
</evidence>
<dbReference type="EMBL" id="JADMLG010000004">
    <property type="protein sequence ID" value="MBH0777104.1"/>
    <property type="molecule type" value="Genomic_DNA"/>
</dbReference>
<evidence type="ECO:0000256" key="8">
    <source>
        <dbReference type="ARBA" id="ARBA00048679"/>
    </source>
</evidence>
<evidence type="ECO:0000256" key="2">
    <source>
        <dbReference type="ARBA" id="ARBA00022527"/>
    </source>
</evidence>
<dbReference type="GO" id="GO:0004674">
    <property type="term" value="F:protein serine/threonine kinase activity"/>
    <property type="evidence" value="ECO:0007669"/>
    <property type="project" value="UniProtKB-KW"/>
</dbReference>
<evidence type="ECO:0000256" key="11">
    <source>
        <dbReference type="SAM" id="Phobius"/>
    </source>
</evidence>
<evidence type="ECO:0000256" key="3">
    <source>
        <dbReference type="ARBA" id="ARBA00022679"/>
    </source>
</evidence>
<evidence type="ECO:0000256" key="10">
    <source>
        <dbReference type="SAM" id="MobiDB-lite"/>
    </source>
</evidence>
<comment type="caution">
    <text evidence="13">The sequence shown here is derived from an EMBL/GenBank/DDBJ whole genome shotgun (WGS) entry which is preliminary data.</text>
</comment>
<dbReference type="Gene3D" id="3.30.200.20">
    <property type="entry name" value="Phosphorylase Kinase, domain 1"/>
    <property type="match status" value="1"/>
</dbReference>
<dbReference type="InterPro" id="IPR011009">
    <property type="entry name" value="Kinase-like_dom_sf"/>
</dbReference>
<keyword evidence="11" id="KW-1133">Transmembrane helix</keyword>